<evidence type="ECO:0000313" key="5">
    <source>
        <dbReference type="Proteomes" id="UP000759131"/>
    </source>
</evidence>
<dbReference type="EMBL" id="OC857395">
    <property type="protein sequence ID" value="CAD7625123.1"/>
    <property type="molecule type" value="Genomic_DNA"/>
</dbReference>
<dbReference type="PROSITE" id="PS50404">
    <property type="entry name" value="GST_NTER"/>
    <property type="match status" value="2"/>
</dbReference>
<name>A0A7R9KL07_9ACAR</name>
<accession>A0A7R9KL07</accession>
<reference evidence="4" key="1">
    <citation type="submission" date="2020-11" db="EMBL/GenBank/DDBJ databases">
        <authorList>
            <person name="Tran Van P."/>
        </authorList>
    </citation>
    <scope>NUCLEOTIDE SEQUENCE</scope>
</reference>
<feature type="domain" description="GST N-terminal" evidence="2">
    <location>
        <begin position="136"/>
        <end position="231"/>
    </location>
</feature>
<dbReference type="SFLD" id="SFLDG00358">
    <property type="entry name" value="Main_(cytGST)"/>
    <property type="match status" value="2"/>
</dbReference>
<dbReference type="InterPro" id="IPR036282">
    <property type="entry name" value="Glutathione-S-Trfase_C_sf"/>
</dbReference>
<dbReference type="InterPro" id="IPR004046">
    <property type="entry name" value="GST_C"/>
</dbReference>
<evidence type="ECO:0008006" key="6">
    <source>
        <dbReference type="Google" id="ProtNLM"/>
    </source>
</evidence>
<dbReference type="EMBL" id="CAJPIZ010002820">
    <property type="protein sequence ID" value="CAG2105553.1"/>
    <property type="molecule type" value="Genomic_DNA"/>
</dbReference>
<dbReference type="Gene3D" id="3.40.30.10">
    <property type="entry name" value="Glutaredoxin"/>
    <property type="match status" value="1"/>
</dbReference>
<dbReference type="CDD" id="cd03177">
    <property type="entry name" value="GST_C_Delta_Epsilon"/>
    <property type="match status" value="1"/>
</dbReference>
<sequence length="522" mass="60343">MATTRFFLLTYNRTIAMELSGLTWQENREIRHTLGALQSHDQLIKHIKENNHDEKYPLVMDIGCGPGNIAKVLAKELNPDHIVGLDIDPNVIAFAKQHNAMANTDYYIQDISQEWNQWDKSLQKLAGKVSVIFSNFTLHWFLTDSTGNEDIDNILRELIIKYFETQNIVKQLPNDKNLLEIEGRSKGQQLSPDFIKVNPVHTVPTIDDNGFILWESRAIMQYLCNQYAPDSTLYPKDPLKRALVDRYLNFDVILSSSQREFPKLFFSVDVSENKVKVSDNYLKILDQLIGDNKYLVGDELTIADLSLLSGTPSRAVHLTVRELNIDVNIHYLDLTEGEQMTPQFQKLNPNRKVPTIDDNGFALWESRAIMQYLCNQYAPDSTLYPKDPKKRAIVDRFLNFDLSFFANHREVVVMAKTLRGVDPPEDKQLALKNELKLLNSLIGDHKYLTGEVLTIADLSLSSIVANFYWFDYELSEYTNIERWYSTLQKELPYFSQINDIPKEETQLFLNKVMQWMAKKSDK</sequence>
<dbReference type="InterPro" id="IPR040079">
    <property type="entry name" value="Glutathione_S-Trfase"/>
</dbReference>
<keyword evidence="5" id="KW-1185">Reference proteome</keyword>
<dbReference type="FunFam" id="1.20.1050.10:FF:000007">
    <property type="entry name" value="Glutathione S-transferase 1-1"/>
    <property type="match status" value="1"/>
</dbReference>
<dbReference type="InterPro" id="IPR004045">
    <property type="entry name" value="Glutathione_S-Trfase_N"/>
</dbReference>
<dbReference type="CDD" id="cd02440">
    <property type="entry name" value="AdoMet_MTases"/>
    <property type="match status" value="1"/>
</dbReference>
<dbReference type="InterPro" id="IPR036249">
    <property type="entry name" value="Thioredoxin-like_sf"/>
</dbReference>
<organism evidence="4">
    <name type="scientific">Medioppia subpectinata</name>
    <dbReference type="NCBI Taxonomy" id="1979941"/>
    <lineage>
        <taxon>Eukaryota</taxon>
        <taxon>Metazoa</taxon>
        <taxon>Ecdysozoa</taxon>
        <taxon>Arthropoda</taxon>
        <taxon>Chelicerata</taxon>
        <taxon>Arachnida</taxon>
        <taxon>Acari</taxon>
        <taxon>Acariformes</taxon>
        <taxon>Sarcoptiformes</taxon>
        <taxon>Oribatida</taxon>
        <taxon>Brachypylina</taxon>
        <taxon>Oppioidea</taxon>
        <taxon>Oppiidae</taxon>
        <taxon>Medioppia</taxon>
    </lineage>
</organism>
<dbReference type="InterPro" id="IPR029063">
    <property type="entry name" value="SAM-dependent_MTases_sf"/>
</dbReference>
<proteinExistence type="inferred from homology"/>
<dbReference type="OrthoDB" id="6507003at2759"/>
<dbReference type="PANTHER" id="PTHR43969:SF7">
    <property type="entry name" value="GST-CONTAINING FLYWCH ZINC-FINGER PROTEIN"/>
    <property type="match status" value="1"/>
</dbReference>
<comment type="similarity">
    <text evidence="1">Belongs to the GSTCD family.</text>
</comment>
<feature type="domain" description="GST C-terminal" evidence="3">
    <location>
        <begin position="237"/>
        <end position="356"/>
    </location>
</feature>
<dbReference type="Pfam" id="PF00043">
    <property type="entry name" value="GST_C"/>
    <property type="match status" value="1"/>
</dbReference>
<dbReference type="AlphaFoldDB" id="A0A7R9KL07"/>
<dbReference type="GO" id="GO:0004364">
    <property type="term" value="F:glutathione transferase activity"/>
    <property type="evidence" value="ECO:0007669"/>
    <property type="project" value="TreeGrafter"/>
</dbReference>
<dbReference type="GO" id="GO:0006749">
    <property type="term" value="P:glutathione metabolic process"/>
    <property type="evidence" value="ECO:0007669"/>
    <property type="project" value="TreeGrafter"/>
</dbReference>
<dbReference type="PROSITE" id="PS50405">
    <property type="entry name" value="GST_CTER"/>
    <property type="match status" value="2"/>
</dbReference>
<dbReference type="Pfam" id="PF13847">
    <property type="entry name" value="Methyltransf_31"/>
    <property type="match status" value="1"/>
</dbReference>
<gene>
    <name evidence="4" type="ORF">OSB1V03_LOCUS5559</name>
</gene>
<evidence type="ECO:0000313" key="4">
    <source>
        <dbReference type="EMBL" id="CAD7625123.1"/>
    </source>
</evidence>
<dbReference type="SUPFAM" id="SSF53335">
    <property type="entry name" value="S-adenosyl-L-methionine-dependent methyltransferases"/>
    <property type="match status" value="1"/>
</dbReference>
<dbReference type="InterPro" id="IPR010987">
    <property type="entry name" value="Glutathione-S-Trfase_C-like"/>
</dbReference>
<dbReference type="InterPro" id="IPR025714">
    <property type="entry name" value="Methyltranfer_dom"/>
</dbReference>
<dbReference type="Pfam" id="PF13409">
    <property type="entry name" value="GST_N_2"/>
    <property type="match status" value="1"/>
</dbReference>
<evidence type="ECO:0000259" key="3">
    <source>
        <dbReference type="PROSITE" id="PS50405"/>
    </source>
</evidence>
<dbReference type="SUPFAM" id="SSF47616">
    <property type="entry name" value="GST C-terminal domain-like"/>
    <property type="match status" value="2"/>
</dbReference>
<dbReference type="SFLD" id="SFLDS00019">
    <property type="entry name" value="Glutathione_Transferase_(cytos"/>
    <property type="match status" value="2"/>
</dbReference>
<dbReference type="Gene3D" id="1.20.1050.10">
    <property type="match status" value="1"/>
</dbReference>
<feature type="domain" description="GST N-terminal" evidence="2">
    <location>
        <begin position="300"/>
        <end position="381"/>
    </location>
</feature>
<dbReference type="Pfam" id="PF02798">
    <property type="entry name" value="GST_N"/>
    <property type="match status" value="1"/>
</dbReference>
<dbReference type="PANTHER" id="PTHR43969">
    <property type="entry name" value="GLUTATHIONE S TRANSFERASE D10, ISOFORM A-RELATED"/>
    <property type="match status" value="1"/>
</dbReference>
<evidence type="ECO:0000256" key="1">
    <source>
        <dbReference type="ARBA" id="ARBA00008797"/>
    </source>
</evidence>
<protein>
    <recommendedName>
        <fullName evidence="6">Glutathione S-transferase</fullName>
    </recommendedName>
</protein>
<dbReference type="Proteomes" id="UP000759131">
    <property type="component" value="Unassembled WGS sequence"/>
</dbReference>
<feature type="domain" description="GST C-terminal" evidence="3">
    <location>
        <begin position="387"/>
        <end position="509"/>
    </location>
</feature>
<evidence type="ECO:0000259" key="2">
    <source>
        <dbReference type="PROSITE" id="PS50404"/>
    </source>
</evidence>
<dbReference type="SUPFAM" id="SSF52833">
    <property type="entry name" value="Thioredoxin-like"/>
    <property type="match status" value="2"/>
</dbReference>
<dbReference type="Gene3D" id="3.40.50.150">
    <property type="entry name" value="Vaccinia Virus protein VP39"/>
    <property type="match status" value="1"/>
</dbReference>
<dbReference type="Gene3D" id="1.20.1050.130">
    <property type="match status" value="1"/>
</dbReference>